<feature type="non-terminal residue" evidence="3">
    <location>
        <position position="1"/>
    </location>
</feature>
<reference evidence="3" key="2">
    <citation type="submission" date="2025-08" db="UniProtKB">
        <authorList>
            <consortium name="RefSeq"/>
        </authorList>
    </citation>
    <scope>IDENTIFICATION</scope>
    <source>
        <tissue evidence="3">Young leaves</tissue>
    </source>
</reference>
<accession>A0A8B8MJ47</accession>
<dbReference type="OrthoDB" id="1454981at2759"/>
<keyword evidence="2" id="KW-1185">Reference proteome</keyword>
<name>A0A8B8MJ47_ABRPR</name>
<reference evidence="2" key="1">
    <citation type="journal article" date="2019" name="Toxins">
        <title>Detection of Abrin-Like and Prepropulchellin-Like Toxin Genes and Transcripts Using Whole Genome Sequencing and Full-Length Transcript Sequencing of Abrus precatorius.</title>
        <authorList>
            <person name="Hovde B.T."/>
            <person name="Daligault H.E."/>
            <person name="Hanschen E.R."/>
            <person name="Kunde Y.A."/>
            <person name="Johnson M.B."/>
            <person name="Starkenburg S.R."/>
            <person name="Johnson S.L."/>
        </authorList>
    </citation>
    <scope>NUCLEOTIDE SEQUENCE [LARGE SCALE GENOMIC DNA]</scope>
</reference>
<dbReference type="KEGG" id="aprc:113874741"/>
<feature type="region of interest" description="Disordered" evidence="1">
    <location>
        <begin position="186"/>
        <end position="220"/>
    </location>
</feature>
<gene>
    <name evidence="3" type="primary">LOC113874741</name>
</gene>
<dbReference type="RefSeq" id="XP_027368756.1">
    <property type="nucleotide sequence ID" value="XM_027512955.1"/>
</dbReference>
<dbReference type="AlphaFoldDB" id="A0A8B8MJ47"/>
<dbReference type="Proteomes" id="UP000694853">
    <property type="component" value="Unplaced"/>
</dbReference>
<feature type="compositionally biased region" description="Low complexity" evidence="1">
    <location>
        <begin position="81"/>
        <end position="93"/>
    </location>
</feature>
<protein>
    <submittedName>
        <fullName evidence="3">Proline-rich extensin-like protein EPR1</fullName>
    </submittedName>
</protein>
<feature type="region of interest" description="Disordered" evidence="1">
    <location>
        <begin position="1"/>
        <end position="95"/>
    </location>
</feature>
<evidence type="ECO:0000313" key="2">
    <source>
        <dbReference type="Proteomes" id="UP000694853"/>
    </source>
</evidence>
<organism evidence="2 3">
    <name type="scientific">Abrus precatorius</name>
    <name type="common">Indian licorice</name>
    <name type="synonym">Glycine abrus</name>
    <dbReference type="NCBI Taxonomy" id="3816"/>
    <lineage>
        <taxon>Eukaryota</taxon>
        <taxon>Viridiplantae</taxon>
        <taxon>Streptophyta</taxon>
        <taxon>Embryophyta</taxon>
        <taxon>Tracheophyta</taxon>
        <taxon>Spermatophyta</taxon>
        <taxon>Magnoliopsida</taxon>
        <taxon>eudicotyledons</taxon>
        <taxon>Gunneridae</taxon>
        <taxon>Pentapetalae</taxon>
        <taxon>rosids</taxon>
        <taxon>fabids</taxon>
        <taxon>Fabales</taxon>
        <taxon>Fabaceae</taxon>
        <taxon>Papilionoideae</taxon>
        <taxon>50 kb inversion clade</taxon>
        <taxon>NPAAA clade</taxon>
        <taxon>indigoferoid/millettioid clade</taxon>
        <taxon>Abreae</taxon>
        <taxon>Abrus</taxon>
    </lineage>
</organism>
<dbReference type="GeneID" id="113874741"/>
<feature type="compositionally biased region" description="Polar residues" evidence="1">
    <location>
        <begin position="51"/>
        <end position="69"/>
    </location>
</feature>
<sequence length="263" mass="27928">TVPVAVNLPKASPFIQPPEHGGVPPILHQRNASTGHTLEPVSPVAIPPTTYKKNSTVSEPTQHGSNSPNVHERNTNKGHTSEPVSPESVASPPWKVEHIPPEAHPILPTTTPSILPAPVTSPPSAFPVKPPLVHPIFPAVSPSKLPAPVASPIPLRRVNWKKGGAPVSAPLYENPKPLPAVIHSPAQAPAAQKARQLHHAPDPLISSPKSPSNKEYHSPAFSPSTSFYSHPHTKEIINIPAPASSYVVSPLTSKHQGWLSPIH</sequence>
<proteinExistence type="predicted"/>
<evidence type="ECO:0000313" key="3">
    <source>
        <dbReference type="RefSeq" id="XP_027368756.1"/>
    </source>
</evidence>
<evidence type="ECO:0000256" key="1">
    <source>
        <dbReference type="SAM" id="MobiDB-lite"/>
    </source>
</evidence>